<dbReference type="AlphaFoldDB" id="A0A0J0XT79"/>
<dbReference type="Pfam" id="PF13450">
    <property type="entry name" value="NAD_binding_8"/>
    <property type="match status" value="1"/>
</dbReference>
<evidence type="ECO:0000256" key="1">
    <source>
        <dbReference type="ARBA" id="ARBA00001974"/>
    </source>
</evidence>
<evidence type="ECO:0000256" key="6">
    <source>
        <dbReference type="ARBA" id="ARBA00023002"/>
    </source>
</evidence>
<dbReference type="Gene3D" id="3.50.50.60">
    <property type="entry name" value="FAD/NAD(P)-binding domain"/>
    <property type="match status" value="1"/>
</dbReference>
<evidence type="ECO:0000256" key="5">
    <source>
        <dbReference type="ARBA" id="ARBA00022827"/>
    </source>
</evidence>
<evidence type="ECO:0000259" key="9">
    <source>
        <dbReference type="Pfam" id="PF07156"/>
    </source>
</evidence>
<evidence type="ECO:0000256" key="7">
    <source>
        <dbReference type="ARBA" id="ARBA00023180"/>
    </source>
</evidence>
<feature type="region of interest" description="Disordered" evidence="8">
    <location>
        <begin position="1"/>
        <end position="63"/>
    </location>
</feature>
<dbReference type="InterPro" id="IPR036188">
    <property type="entry name" value="FAD/NAD-bd_sf"/>
</dbReference>
<name>A0A0J0XT79_9TREE</name>
<evidence type="ECO:0000313" key="10">
    <source>
        <dbReference type="EMBL" id="KLT44280.1"/>
    </source>
</evidence>
<evidence type="ECO:0000313" key="11">
    <source>
        <dbReference type="Proteomes" id="UP000053611"/>
    </source>
</evidence>
<feature type="domain" description="Prenylcysteine lyase" evidence="9">
    <location>
        <begin position="186"/>
        <end position="530"/>
    </location>
</feature>
<evidence type="ECO:0000256" key="3">
    <source>
        <dbReference type="ARBA" id="ARBA00022630"/>
    </source>
</evidence>
<dbReference type="GO" id="GO:0030327">
    <property type="term" value="P:prenylated protein catabolic process"/>
    <property type="evidence" value="ECO:0007669"/>
    <property type="project" value="TreeGrafter"/>
</dbReference>
<keyword evidence="3" id="KW-0285">Flavoprotein</keyword>
<keyword evidence="11" id="KW-1185">Reference proteome</keyword>
<keyword evidence="7" id="KW-0325">Glycoprotein</keyword>
<keyword evidence="4" id="KW-0732">Signal</keyword>
<comment type="similarity">
    <text evidence="2">Belongs to the prenylcysteine oxidase family.</text>
</comment>
<evidence type="ECO:0000256" key="2">
    <source>
        <dbReference type="ARBA" id="ARBA00009967"/>
    </source>
</evidence>
<dbReference type="Proteomes" id="UP000053611">
    <property type="component" value="Unassembled WGS sequence"/>
</dbReference>
<feature type="compositionally biased region" description="Low complexity" evidence="8">
    <location>
        <begin position="14"/>
        <end position="38"/>
    </location>
</feature>
<dbReference type="OrthoDB" id="437369at2759"/>
<dbReference type="PANTHER" id="PTHR15944:SF0">
    <property type="entry name" value="PRENYLCYSTEINE LYASE DOMAIN-CONTAINING PROTEIN"/>
    <property type="match status" value="1"/>
</dbReference>
<evidence type="ECO:0000256" key="4">
    <source>
        <dbReference type="ARBA" id="ARBA00022729"/>
    </source>
</evidence>
<dbReference type="EMBL" id="KQ087188">
    <property type="protein sequence ID" value="KLT44280.1"/>
    <property type="molecule type" value="Genomic_DNA"/>
</dbReference>
<evidence type="ECO:0000256" key="8">
    <source>
        <dbReference type="SAM" id="MobiDB-lite"/>
    </source>
</evidence>
<organism evidence="10 11">
    <name type="scientific">Cutaneotrichosporon oleaginosum</name>
    <dbReference type="NCBI Taxonomy" id="879819"/>
    <lineage>
        <taxon>Eukaryota</taxon>
        <taxon>Fungi</taxon>
        <taxon>Dikarya</taxon>
        <taxon>Basidiomycota</taxon>
        <taxon>Agaricomycotina</taxon>
        <taxon>Tremellomycetes</taxon>
        <taxon>Trichosporonales</taxon>
        <taxon>Trichosporonaceae</taxon>
        <taxon>Cutaneotrichosporon</taxon>
    </lineage>
</organism>
<dbReference type="GeneID" id="28981836"/>
<dbReference type="InterPro" id="IPR017046">
    <property type="entry name" value="Prenylcysteine_Oxase1"/>
</dbReference>
<keyword evidence="6" id="KW-0560">Oxidoreductase</keyword>
<keyword evidence="5" id="KW-0274">FAD</keyword>
<protein>
    <recommendedName>
        <fullName evidence="9">Prenylcysteine lyase domain-containing protein</fullName>
    </recommendedName>
</protein>
<dbReference type="PANTHER" id="PTHR15944">
    <property type="entry name" value="FARNESYLCYSTEINE LYASE"/>
    <property type="match status" value="1"/>
</dbReference>
<proteinExistence type="inferred from homology"/>
<gene>
    <name evidence="10" type="ORF">CC85DRAFT_271477</name>
</gene>
<accession>A0A0J0XT79</accession>
<comment type="cofactor">
    <cofactor evidence="1">
        <name>FAD</name>
        <dbReference type="ChEBI" id="CHEBI:57692"/>
    </cofactor>
</comment>
<sequence length="568" mass="60577">MLPVRNLLLRQEEPAASPAASAGSSSPTPSPVVSETPPAAQPSSNATEAAEPPAVSVSSTNATVATTHRKRRIAVVGAGASGSGAAFFLARAARVVEAQLGLAPGSLLEIVVYEKNDYIGGRECAVTVTEPFMGEKLELGAAMMVNANINLRKVAAKFHLPLIAAPGGTAARMDMWDGKKVVYSNTGVAWWDKLTSGIRYGFLSPLRQASAVTKFVERMAQVYSPSFLAQRGTVNSIEQFVASLQLGSEYTSRSAFEWATKVVGVSARWANEMMDSMTRSNFGADVTQVHGIAALAGASVSEGALFMYGGNNQMFQAMLADSGADVRLSTAVTDITAAPGGGYIVSSANAPSNTTYDEVFWGNPWHLSPVAKGLQFTTPIPPQEYVRLHVTYVGTTATTPPPKYFKQGSKVVMAQSISTTGERARGGGDAPAFQVLLYHLAYPMSSIVLLFSHETLSDTEIRDIFGDTITWTHRKEWDGAYPLMKPTTVYPPVQPRAGFHYLAAMEPWLSTMETQTISAREAVARAVDAWWGLGVAQCDAGSSWDLACEPAPPPAMTLEELFNSMAGQ</sequence>
<dbReference type="GO" id="GO:0030328">
    <property type="term" value="P:prenylcysteine catabolic process"/>
    <property type="evidence" value="ECO:0007669"/>
    <property type="project" value="InterPro"/>
</dbReference>
<dbReference type="GO" id="GO:0001735">
    <property type="term" value="F:prenylcysteine oxidase activity"/>
    <property type="evidence" value="ECO:0007669"/>
    <property type="project" value="InterPro"/>
</dbReference>
<reference evidence="10 11" key="1">
    <citation type="submission" date="2015-03" db="EMBL/GenBank/DDBJ databases">
        <title>Genomics and transcriptomics of the oil-accumulating basidiomycete yeast T. oleaginosus allow insights into substrate utilization and the diverse evolutionary trajectories of mating systems in fungi.</title>
        <authorList>
            <consortium name="DOE Joint Genome Institute"/>
            <person name="Kourist R."/>
            <person name="Kracht O."/>
            <person name="Bracharz F."/>
            <person name="Lipzen A."/>
            <person name="Nolan M."/>
            <person name="Ohm R."/>
            <person name="Grigoriev I."/>
            <person name="Sun S."/>
            <person name="Heitman J."/>
            <person name="Bruck T."/>
            <person name="Nowrousian M."/>
        </authorList>
    </citation>
    <scope>NUCLEOTIDE SEQUENCE [LARGE SCALE GENOMIC DNA]</scope>
    <source>
        <strain evidence="10 11">IBC0246</strain>
    </source>
</reference>
<dbReference type="RefSeq" id="XP_018280771.1">
    <property type="nucleotide sequence ID" value="XM_018421233.1"/>
</dbReference>
<dbReference type="SUPFAM" id="SSF51905">
    <property type="entry name" value="FAD/NAD(P)-binding domain"/>
    <property type="match status" value="1"/>
</dbReference>
<dbReference type="InterPro" id="IPR010795">
    <property type="entry name" value="Prenylcys_lyase"/>
</dbReference>
<dbReference type="Pfam" id="PF07156">
    <property type="entry name" value="Prenylcys_lyase"/>
    <property type="match status" value="1"/>
</dbReference>
<feature type="compositionally biased region" description="Low complexity" evidence="8">
    <location>
        <begin position="54"/>
        <end position="63"/>
    </location>
</feature>